<dbReference type="GO" id="GO:0005524">
    <property type="term" value="F:ATP binding"/>
    <property type="evidence" value="ECO:0007669"/>
    <property type="project" value="UniProtKB-KW"/>
</dbReference>
<dbReference type="GO" id="GO:0016887">
    <property type="term" value="F:ATP hydrolysis activity"/>
    <property type="evidence" value="ECO:0007669"/>
    <property type="project" value="InterPro"/>
</dbReference>
<feature type="transmembrane region" description="Helical" evidence="11">
    <location>
        <begin position="2470"/>
        <end position="2493"/>
    </location>
</feature>
<feature type="transmembrane region" description="Helical" evidence="11">
    <location>
        <begin position="1566"/>
        <end position="1590"/>
    </location>
</feature>
<reference evidence="14" key="1">
    <citation type="submission" date="2025-08" db="UniProtKB">
        <authorList>
            <consortium name="RefSeq"/>
        </authorList>
    </citation>
    <scope>IDENTIFICATION</scope>
</reference>
<evidence type="ECO:0000256" key="4">
    <source>
        <dbReference type="ARBA" id="ARBA00022692"/>
    </source>
</evidence>
<feature type="compositionally biased region" description="Low complexity" evidence="10">
    <location>
        <begin position="2906"/>
        <end position="2921"/>
    </location>
</feature>
<feature type="transmembrane region" description="Helical" evidence="11">
    <location>
        <begin position="1426"/>
        <end position="1454"/>
    </location>
</feature>
<comment type="similarity">
    <text evidence="2">Belongs to the ABC transporter superfamily. ABCA family.</text>
</comment>
<organism evidence="13 14">
    <name type="scientific">Biomphalaria glabrata</name>
    <name type="common">Bloodfluke planorb</name>
    <name type="synonym">Freshwater snail</name>
    <dbReference type="NCBI Taxonomy" id="6526"/>
    <lineage>
        <taxon>Eukaryota</taxon>
        <taxon>Metazoa</taxon>
        <taxon>Spiralia</taxon>
        <taxon>Lophotrochozoa</taxon>
        <taxon>Mollusca</taxon>
        <taxon>Gastropoda</taxon>
        <taxon>Heterobranchia</taxon>
        <taxon>Euthyneura</taxon>
        <taxon>Panpulmonata</taxon>
        <taxon>Hygrophila</taxon>
        <taxon>Lymnaeoidea</taxon>
        <taxon>Planorbidae</taxon>
        <taxon>Biomphalaria</taxon>
    </lineage>
</organism>
<evidence type="ECO:0000256" key="11">
    <source>
        <dbReference type="SAM" id="Phobius"/>
    </source>
</evidence>
<gene>
    <name evidence="14" type="primary">LOC106056167</name>
</gene>
<dbReference type="InterPro" id="IPR026082">
    <property type="entry name" value="ABCA"/>
</dbReference>
<feature type="transmembrane region" description="Helical" evidence="11">
    <location>
        <begin position="24"/>
        <end position="46"/>
    </location>
</feature>
<feature type="transmembrane region" description="Helical" evidence="11">
    <location>
        <begin position="2513"/>
        <end position="2535"/>
    </location>
</feature>
<dbReference type="Proteomes" id="UP001165740">
    <property type="component" value="Chromosome 2"/>
</dbReference>
<keyword evidence="5" id="KW-0677">Repeat</keyword>
<dbReference type="GeneID" id="106056167"/>
<dbReference type="Pfam" id="PF00005">
    <property type="entry name" value="ABC_tran"/>
    <property type="match status" value="2"/>
</dbReference>
<feature type="transmembrane region" description="Helical" evidence="11">
    <location>
        <begin position="1475"/>
        <end position="1497"/>
    </location>
</feature>
<dbReference type="InterPro" id="IPR003439">
    <property type="entry name" value="ABC_transporter-like_ATP-bd"/>
</dbReference>
<dbReference type="RefSeq" id="XP_055877480.1">
    <property type="nucleotide sequence ID" value="XM_056021505.1"/>
</dbReference>
<protein>
    <submittedName>
        <fullName evidence="14">Phospholipid-transporting ATPase ABCA1-like</fullName>
    </submittedName>
</protein>
<dbReference type="InterPro" id="IPR013525">
    <property type="entry name" value="ABC2_TM"/>
</dbReference>
<feature type="transmembrane region" description="Helical" evidence="11">
    <location>
        <begin position="1509"/>
        <end position="1533"/>
    </location>
</feature>
<comment type="subcellular location">
    <subcellularLocation>
        <location evidence="1">Membrane</location>
        <topology evidence="1">Multi-pass membrane protein</topology>
    </subcellularLocation>
</comment>
<dbReference type="GO" id="GO:0016020">
    <property type="term" value="C:membrane"/>
    <property type="evidence" value="ECO:0007669"/>
    <property type="project" value="UniProtKB-SubCell"/>
</dbReference>
<dbReference type="InterPro" id="IPR017871">
    <property type="entry name" value="ABC_transporter-like_CS"/>
</dbReference>
<feature type="region of interest" description="Disordered" evidence="10">
    <location>
        <begin position="2950"/>
        <end position="2975"/>
    </location>
</feature>
<evidence type="ECO:0000256" key="8">
    <source>
        <dbReference type="ARBA" id="ARBA00022989"/>
    </source>
</evidence>
<keyword evidence="7" id="KW-0067">ATP-binding</keyword>
<dbReference type="GO" id="GO:0140359">
    <property type="term" value="F:ABC-type transporter activity"/>
    <property type="evidence" value="ECO:0007669"/>
    <property type="project" value="InterPro"/>
</dbReference>
<dbReference type="InterPro" id="IPR003593">
    <property type="entry name" value="AAA+_ATPase"/>
</dbReference>
<evidence type="ECO:0000256" key="10">
    <source>
        <dbReference type="SAM" id="MobiDB-lite"/>
    </source>
</evidence>
<keyword evidence="6" id="KW-0547">Nucleotide-binding</keyword>
<dbReference type="PANTHER" id="PTHR19229">
    <property type="entry name" value="ATP-BINDING CASSETTE TRANSPORTER SUBFAMILY A ABCA"/>
    <property type="match status" value="1"/>
</dbReference>
<sequence length="2975" mass="334780">MYQSLSQLWLLLWKNILLRRRNPMVLVMELILPVILLSLVTVMRLGSLPSKNQECHYQKWSMPSAGVIPFLQSYVCNIDNYCFNDVDSLKSVEVSAKSFSALTQDVLPLISSDDTLQILTVSNKSSGLLNLFKNVIEDKQLLFDIGEQLYIKYYIRNETEFKNILMNKYQILTLDEVNEIMMSKLNIAKLLNMTEITDIKTVVCNDEQFQSFIIFPESSRAQNISTVLCELYLLNGTELINEVFQNVNFSSVIRAIKLIEEIKDKGPLKTNLTFILDELAKMYDIVRNEEAFLRAVQVLFDLPNVNDLLNIVPFLVENRNDLKDLIEFTRKLVHSLNPIMFSLKMDNSTLWIMLQNMALLGDYWQEISDGTWSHSTADFVKPLVVIVNNINQLLVDNTSTIGINLIKLLADSNWISFTNELSTFIRALTVSNGSTINSLIQLVDFGPDLTKALNQVIMNGNYTELELLLTKAFLSLNLQDSIGNLLLTSFRNLILAVQSSESFTLFIQQLKSVLQITSFSLSTMCNIEDLLISQTDQTVKQALYLIIESLSALSNMFKILPELDDLSCTLFNKTGLNVIGFLNKLTDIGFWNDLQKSVADFSNPTLSLNCLSPVEAVTVITESIDNTFTKDGLNITRVIQCFSPSEGQIVNMLTSISNYLVLLNDLVNILQKPAVETFVTDPDIIPLFDLMLDIVLYSSKENVDVRPAMLHVSNLLRSDRNITEFLLNLGLSQLVVDTFLTAAVHTNQTFFLQQSILDITNILCNPLKLVKVMTLSVTAQVSLINISSSFCSSTPQGVVIAEYLKDSSLSSAVINSLITSSPSNLIDTINSVLPVVRDLLSEYFDVIKFFITSIIETNIIVFQDSYSVVDQLLQNNTMTALSNELQLLMTKLVPVFPPKFTSVTVMSSIQTILNGLIDADILKGYLLPEIQVKSMLKYPMNTTNYFTSVLGITENVAQEILNAVFSSGILQGLANYSSYTCNEVLKRLVFVNATKATLQNVQTEICALNTSQVVKLLNVLIPELDISALISKYVSYISATMLQQTNVTSKELEGLASTVNKGVSSFVETYQQLNQSQSKMDIVQLFLASSKSSMTSFDKISHSLCGKKLSGVSLLTSLGTNLPIVKTLVNSIQTEFAGLNNDISGACQDLFKTISDLELGNVLWNYLKPVLLGKILYTPDNELTRTILSKANKTFALVGELNRIAKAWADQAGNLQVLLDFIKDSSPFKDALNNEAIQDILRATTGIEPELLLTSLSTLENTTFSNDILETLQSVAATVANYTSCILADRFQPVSNETEMENMAFQLSKSKTFFAGIVFYDVDESNNATRQKRQASKYIIPKHIGYKIRMEVDSVMDTNLLKERIFTMSSESSFIEKLLYLRGFIFLQDLLDSEIIELHKNQSFSSPAINLIQMPFPCHRADGFQYFLGTYCVPTMLCFVFLSLLAVATFNLVSDKENGQTEALCVMGMLKGVHFLAWFLSTMFMMLTVAIIMAVMLKYTNIFINSNLFIMFLLMACFSLCSTMMIYMVAAFFTQTSMSFLFATVLYFLLFLPFTLFVSLEYQLTSWQLILASLCSTSSFGFGIFKISILEEQNIGIQWSNINVSLNEQPSFAWSMYFLLIDSAIFFLVGWYVQEIKPGHYGLGEKFYFPFQMSYWKRFFKYKLPTREMTGRMTHTESNWYEAMPADVKVGISVENISKVYNNKKVLDQLDLQFYENQITSLLGHNGAAKTTTIKIICGLLKPTSGHVSFSNNSLLGLCPQQNSFFNYMTVKENMRFYAGVKNNRSKNKKIISLEIYRLLKEVDLWQNRNIPARNLSYGMKRRLCVALAFVGGSTSIILDEPTSGIDPHTRKHIWNLLTKNRTGRTIVLSTHHLDEADFLSDRIGVMHQGKLICCGSPTFLKQSVGGGYRLTIMKADQTSLRQDQPQEIIDLRSKSSTAAITTFIQSLCSNATLEEQAGSDLIFNLPKDHSLIVPIDEFFRRLDQSVNQLNIGSYGLSDTSLEEIFLKLTKSADQDLSNNTQATKTKVPNQQSSRVDFDDGQSRTGSLDPLCDMNYRRTGMKLKLVHIEALILKRLHHYRRNWRMLVFSIFLPMSFVLLSLIFNSFRPDDLDPKPLLLDPSIYGSGINSFYQDAVKSDMTNKLVHELADNNIGYGAACMKDWQQKYFKTNKCVSKSPWYNNSLPMYKVECVDSLQTFTSQSTNYLIPEKHVQADNFIQNLNDWSIPSFLINTFEMYKQNRFGGWSFESLDKKDSLDTYVWFNTKGYHSMPSYYNALTNTILRAQLPDGRNSSEYGITAVNHPIRLSGIQLNFKSLISYTTDLEVSLLMLVAFTFVPCGCVLFVITEKTMKERQLQSISGMTSITYWTVTFIWDMFMYCCTICLGVIWIVLVKPDSFYLKDNLAAFFVAILLYGWCMIPLVYSVSHWFNNGGKAYFSIFISSVLLATITLVSFLTITFFSYMTTGYKVLKYLLLIVPQFSIGQGLTDMATNTALYNIFKRYNEDRFVSPFSTEILGWNLLAMALEGVIFFVLNLLLDGVRQPVLSLDQESSLLEQTLSEDEDVIREKERIQQGLGNDLLIVDNLSKVYKKNGRKFFAVNHISFGVPEGQCFGLLGVNGAGKTTTFRMLTGDCLPSCGTVILKGERLSKKDTHFGQNVGYCPQEGGLDEYLTAEEMLYFHARLRGLHPWQTEILVNELLVELGLTQYAHKAVHTYSGGTKRKLALGVALLGHPPIVYLDEPTTGMDAATRRLAWKCIEKATRNGQSVILTSHSMDECDTLCSTLAIMVDGEIKCIGSPQHLKHKFGDGYIVTIHKGNKLLTDICHDFVNRFTGSEVIGKHHSCVKLQVPFTSFSLANILTYLQAAQEVQSISFYSVTQTTLDSVFIKFAHEQSTGYANNISDKHEASKSSSQPSSSDSGSTFSKEVSTSVSNSDLENLSGFKNPAFLGHISTKVESSPADTNSRRRYVSIIPIKPQK</sequence>
<dbReference type="GO" id="GO:0005319">
    <property type="term" value="F:lipid transporter activity"/>
    <property type="evidence" value="ECO:0007669"/>
    <property type="project" value="TreeGrafter"/>
</dbReference>
<dbReference type="PROSITE" id="PS00211">
    <property type="entry name" value="ABC_TRANSPORTER_1"/>
    <property type="match status" value="1"/>
</dbReference>
<evidence type="ECO:0000256" key="9">
    <source>
        <dbReference type="ARBA" id="ARBA00023136"/>
    </source>
</evidence>
<evidence type="ECO:0000256" key="1">
    <source>
        <dbReference type="ARBA" id="ARBA00004141"/>
    </source>
</evidence>
<evidence type="ECO:0000259" key="12">
    <source>
        <dbReference type="PROSITE" id="PS50893"/>
    </source>
</evidence>
<name>A0A9W2ZRA4_BIOGL</name>
<dbReference type="PROSITE" id="PS50893">
    <property type="entry name" value="ABC_TRANSPORTER_2"/>
    <property type="match status" value="2"/>
</dbReference>
<feature type="transmembrane region" description="Helical" evidence="11">
    <location>
        <begin position="2402"/>
        <end position="2421"/>
    </location>
</feature>
<evidence type="ECO:0000256" key="6">
    <source>
        <dbReference type="ARBA" id="ARBA00022741"/>
    </source>
</evidence>
<keyword evidence="13" id="KW-1185">Reference proteome</keyword>
<feature type="region of interest" description="Disordered" evidence="10">
    <location>
        <begin position="2018"/>
        <end position="2043"/>
    </location>
</feature>
<dbReference type="PANTHER" id="PTHR19229:SF36">
    <property type="entry name" value="ATP-BINDING CASSETTE SUB-FAMILY A MEMBER 2"/>
    <property type="match status" value="1"/>
</dbReference>
<feature type="domain" description="ABC transporter" evidence="12">
    <location>
        <begin position="2578"/>
        <end position="2812"/>
    </location>
</feature>
<evidence type="ECO:0000256" key="5">
    <source>
        <dbReference type="ARBA" id="ARBA00022737"/>
    </source>
</evidence>
<dbReference type="OrthoDB" id="10255969at2759"/>
<dbReference type="CDD" id="cd03263">
    <property type="entry name" value="ABC_subfamily_A"/>
    <property type="match status" value="2"/>
</dbReference>
<feature type="domain" description="ABC transporter" evidence="12">
    <location>
        <begin position="1692"/>
        <end position="1914"/>
    </location>
</feature>
<dbReference type="Gene3D" id="3.40.50.300">
    <property type="entry name" value="P-loop containing nucleotide triphosphate hydrolases"/>
    <property type="match status" value="2"/>
</dbReference>
<feature type="transmembrane region" description="Helical" evidence="11">
    <location>
        <begin position="1540"/>
        <end position="1560"/>
    </location>
</feature>
<dbReference type="InterPro" id="IPR056264">
    <property type="entry name" value="R2_ABCA1-4-like"/>
</dbReference>
<evidence type="ECO:0000256" key="2">
    <source>
        <dbReference type="ARBA" id="ARBA00008869"/>
    </source>
</evidence>
<keyword evidence="8 11" id="KW-1133">Transmembrane helix</keyword>
<dbReference type="Pfam" id="PF12698">
    <property type="entry name" value="ABC2_membrane_3"/>
    <property type="match status" value="2"/>
</dbReference>
<accession>A0A9W2ZRA4</accession>
<feature type="transmembrane region" description="Helical" evidence="11">
    <location>
        <begin position="2324"/>
        <end position="2345"/>
    </location>
</feature>
<dbReference type="Pfam" id="PF23321">
    <property type="entry name" value="R1_ABCA1"/>
    <property type="match status" value="1"/>
</dbReference>
<feature type="transmembrane region" description="Helical" evidence="11">
    <location>
        <begin position="2433"/>
        <end position="2458"/>
    </location>
</feature>
<keyword evidence="9 11" id="KW-0472">Membrane</keyword>
<dbReference type="InterPro" id="IPR027417">
    <property type="entry name" value="P-loop_NTPase"/>
</dbReference>
<evidence type="ECO:0000256" key="3">
    <source>
        <dbReference type="ARBA" id="ARBA00022448"/>
    </source>
</evidence>
<dbReference type="OMA" id="THTESNW"/>
<feature type="region of interest" description="Disordered" evidence="10">
    <location>
        <begin position="2900"/>
        <end position="2936"/>
    </location>
</feature>
<feature type="compositionally biased region" description="Polar residues" evidence="10">
    <location>
        <begin position="2922"/>
        <end position="2934"/>
    </location>
</feature>
<evidence type="ECO:0000313" key="14">
    <source>
        <dbReference type="RefSeq" id="XP_055877480.1"/>
    </source>
</evidence>
<evidence type="ECO:0000256" key="7">
    <source>
        <dbReference type="ARBA" id="ARBA00022840"/>
    </source>
</evidence>
<dbReference type="FunFam" id="3.40.50.300:FF:002470">
    <property type="entry name" value="ABC transporter, putative"/>
    <property type="match status" value="1"/>
</dbReference>
<keyword evidence="3" id="KW-0813">Transport</keyword>
<feature type="compositionally biased region" description="Polar residues" evidence="10">
    <location>
        <begin position="2018"/>
        <end position="2035"/>
    </location>
</feature>
<proteinExistence type="inferred from homology"/>
<keyword evidence="4 11" id="KW-0812">Transmembrane</keyword>
<evidence type="ECO:0000313" key="13">
    <source>
        <dbReference type="Proteomes" id="UP001165740"/>
    </source>
</evidence>
<dbReference type="SUPFAM" id="SSF52540">
    <property type="entry name" value="P-loop containing nucleoside triphosphate hydrolases"/>
    <property type="match status" value="2"/>
</dbReference>
<feature type="transmembrane region" description="Helical" evidence="11">
    <location>
        <begin position="1611"/>
        <end position="1633"/>
    </location>
</feature>
<feature type="transmembrane region" description="Helical" evidence="11">
    <location>
        <begin position="2365"/>
        <end position="2390"/>
    </location>
</feature>
<dbReference type="SMART" id="SM00382">
    <property type="entry name" value="AAA"/>
    <property type="match status" value="2"/>
</dbReference>